<evidence type="ECO:0000256" key="1">
    <source>
        <dbReference type="SAM" id="MobiDB-lite"/>
    </source>
</evidence>
<dbReference type="EMBL" id="NHOQ01000034">
    <property type="protein sequence ID" value="PWA33628.1"/>
    <property type="molecule type" value="Genomic_DNA"/>
</dbReference>
<dbReference type="AlphaFoldDB" id="A0A315WE12"/>
<gene>
    <name evidence="2" type="ORF">CCH79_00007474</name>
</gene>
<feature type="region of interest" description="Disordered" evidence="1">
    <location>
        <begin position="1"/>
        <end position="27"/>
    </location>
</feature>
<reference evidence="2 3" key="1">
    <citation type="journal article" date="2018" name="G3 (Bethesda)">
        <title>A High-Quality Reference Genome for the Invasive Mosquitofish Gambusia affinis Using a Chicago Library.</title>
        <authorList>
            <person name="Hoffberg S.L."/>
            <person name="Troendle N.J."/>
            <person name="Glenn T.C."/>
            <person name="Mahmud O."/>
            <person name="Louha S."/>
            <person name="Chalopin D."/>
            <person name="Bennetzen J.L."/>
            <person name="Mauricio R."/>
        </authorList>
    </citation>
    <scope>NUCLEOTIDE SEQUENCE [LARGE SCALE GENOMIC DNA]</scope>
    <source>
        <strain evidence="2">NE01/NJP1002.9</strain>
        <tissue evidence="2">Muscle</tissue>
    </source>
</reference>
<evidence type="ECO:0000313" key="3">
    <source>
        <dbReference type="Proteomes" id="UP000250572"/>
    </source>
</evidence>
<sequence length="372" mass="42048">MEGPQPGKTPDNEYMAMDPDQWEDQDDTYENGDNLGIDKIRREVLPVPGGATQLTHRTSWQTNDTLNRPQINKLPLPSRYMTIRWPPPKGNIGSAKTEQLGVFESKFVRSSIAKQLMHMAVRQQEEEAELPEKEWVEVAVVTQSEPDCADMHLHSMLVVPSNLGVAACRNCETLQHGQIKEECSDLLSILLKEPQLETLVQFQLPHVPQLLQILPRPVELVQQRRHFSNQIVCVCVRVKTMMVVVGVSAGTNAAPLEQSSALRIKLLYRRLCSPLLQRSMLLHEPPSPLQVPWEIALGQGFLKLFEACQRSRCVTGKKVVWLDDEGNVDARRERFLQDLQQRFDAVPLGATHVHNDSEAMSGHLLTEEQIAK</sequence>
<organism evidence="2 3">
    <name type="scientific">Gambusia affinis</name>
    <name type="common">Western mosquitofish</name>
    <name type="synonym">Heterandria affinis</name>
    <dbReference type="NCBI Taxonomy" id="33528"/>
    <lineage>
        <taxon>Eukaryota</taxon>
        <taxon>Metazoa</taxon>
        <taxon>Chordata</taxon>
        <taxon>Craniata</taxon>
        <taxon>Vertebrata</taxon>
        <taxon>Euteleostomi</taxon>
        <taxon>Actinopterygii</taxon>
        <taxon>Neopterygii</taxon>
        <taxon>Teleostei</taxon>
        <taxon>Neoteleostei</taxon>
        <taxon>Acanthomorphata</taxon>
        <taxon>Ovalentaria</taxon>
        <taxon>Atherinomorphae</taxon>
        <taxon>Cyprinodontiformes</taxon>
        <taxon>Poeciliidae</taxon>
        <taxon>Poeciliinae</taxon>
        <taxon>Gambusia</taxon>
    </lineage>
</organism>
<dbReference type="Proteomes" id="UP000250572">
    <property type="component" value="Unassembled WGS sequence"/>
</dbReference>
<evidence type="ECO:0000313" key="2">
    <source>
        <dbReference type="EMBL" id="PWA33628.1"/>
    </source>
</evidence>
<comment type="caution">
    <text evidence="2">The sequence shown here is derived from an EMBL/GenBank/DDBJ whole genome shotgun (WGS) entry which is preliminary data.</text>
</comment>
<keyword evidence="3" id="KW-1185">Reference proteome</keyword>
<proteinExistence type="predicted"/>
<name>A0A315WE12_GAMAF</name>
<accession>A0A315WE12</accession>
<protein>
    <submittedName>
        <fullName evidence="2">Uncharacterized protein</fullName>
    </submittedName>
</protein>